<dbReference type="RefSeq" id="WP_152349773.1">
    <property type="nucleotide sequence ID" value="NZ_WBSN01000003.1"/>
</dbReference>
<evidence type="ECO:0000313" key="2">
    <source>
        <dbReference type="EMBL" id="NEG77835.1"/>
    </source>
</evidence>
<dbReference type="InterPro" id="IPR019405">
    <property type="entry name" value="Lactonase_7-beta_prop"/>
</dbReference>
<dbReference type="SUPFAM" id="SSF75011">
    <property type="entry name" value="3-carboxy-cis,cis-mucoante lactonizing enzyme"/>
    <property type="match status" value="1"/>
</dbReference>
<sequence length="378" mass="40188">MKHELDILTGGFGSLQGSHSPGIERYVLGVDEDAVTVEHRELLSDVPSPAWLERDDNRDGDMLYAALENSNELAALRIERPQSDRVALTLVSRVPVPGVHPTHVAVTADDSGHRHAIVADYVDGTVVVFPVFADGSLGPAAQVLHGEGHGPLPAQEGPHAHWVLPLPDGRVLTTDLGADRIHVHRWHDGELTRVGAVTLAPGTGPRDMHVLPSHDGSLRIAVVDEWGDTVTVLGCDTNGGEPADLQVLQTVDLGGDDDPRDQAASLAYAPDVVIAGNDGASAYPGFAYVGLRGSERIVTLRWDGDRLQRLAPIDAPGWQGRGIFSGGSRPRHLRLIGRYLIAANEVSDDLSVFRIAPNGEPIPCGNVPVGSPAVILPL</sequence>
<comment type="similarity">
    <text evidence="1">Belongs to the cycloisomerase 2 family.</text>
</comment>
<dbReference type="GO" id="GO:0017057">
    <property type="term" value="F:6-phosphogluconolactonase activity"/>
    <property type="evidence" value="ECO:0007669"/>
    <property type="project" value="TreeGrafter"/>
</dbReference>
<proteinExistence type="inferred from homology"/>
<reference evidence="2 3" key="1">
    <citation type="submission" date="2019-10" db="EMBL/GenBank/DDBJ databases">
        <title>Bifidobacterium from non-human primates.</title>
        <authorList>
            <person name="Modesto M."/>
        </authorList>
    </citation>
    <scope>NUCLEOTIDE SEQUENCE [LARGE SCALE GENOMIC DNA]</scope>
    <source>
        <strain evidence="2 3">TREC</strain>
    </source>
</reference>
<name>A0A7K3TFG2_9BIFI</name>
<dbReference type="InterPro" id="IPR015943">
    <property type="entry name" value="WD40/YVTN_repeat-like_dom_sf"/>
</dbReference>
<protein>
    <submittedName>
        <fullName evidence="2">Beta-propeller fold lactonase family protein</fullName>
    </submittedName>
</protein>
<comment type="caution">
    <text evidence="2">The sequence shown here is derived from an EMBL/GenBank/DDBJ whole genome shotgun (WGS) entry which is preliminary data.</text>
</comment>
<dbReference type="Proteomes" id="UP000469763">
    <property type="component" value="Unassembled WGS sequence"/>
</dbReference>
<dbReference type="InterPro" id="IPR050282">
    <property type="entry name" value="Cycloisomerase_2"/>
</dbReference>
<evidence type="ECO:0000313" key="3">
    <source>
        <dbReference type="Proteomes" id="UP000469763"/>
    </source>
</evidence>
<dbReference type="Gene3D" id="2.130.10.10">
    <property type="entry name" value="YVTN repeat-like/Quinoprotein amine dehydrogenase"/>
    <property type="match status" value="1"/>
</dbReference>
<keyword evidence="3" id="KW-1185">Reference proteome</keyword>
<dbReference type="Pfam" id="PF10282">
    <property type="entry name" value="Lactonase"/>
    <property type="match status" value="1"/>
</dbReference>
<dbReference type="AlphaFoldDB" id="A0A7K3TFG2"/>
<accession>A0A7K3TFG2</accession>
<organism evidence="2 3">
    <name type="scientific">Bifidobacterium avesanii</name>
    <dbReference type="NCBI Taxonomy" id="1798157"/>
    <lineage>
        <taxon>Bacteria</taxon>
        <taxon>Bacillati</taxon>
        <taxon>Actinomycetota</taxon>
        <taxon>Actinomycetes</taxon>
        <taxon>Bifidobacteriales</taxon>
        <taxon>Bifidobacteriaceae</taxon>
        <taxon>Bifidobacterium</taxon>
    </lineage>
</organism>
<dbReference type="EMBL" id="WHZY01000002">
    <property type="protein sequence ID" value="NEG77835.1"/>
    <property type="molecule type" value="Genomic_DNA"/>
</dbReference>
<dbReference type="PANTHER" id="PTHR30344">
    <property type="entry name" value="6-PHOSPHOGLUCONOLACTONASE-RELATED"/>
    <property type="match status" value="1"/>
</dbReference>
<evidence type="ECO:0000256" key="1">
    <source>
        <dbReference type="ARBA" id="ARBA00005564"/>
    </source>
</evidence>
<dbReference type="OrthoDB" id="9790815at2"/>
<dbReference type="PANTHER" id="PTHR30344:SF1">
    <property type="entry name" value="6-PHOSPHOGLUCONOLACTONASE"/>
    <property type="match status" value="1"/>
</dbReference>
<gene>
    <name evidence="2" type="ORF">GFD22_02345</name>
</gene>